<evidence type="ECO:0000313" key="3">
    <source>
        <dbReference type="EMBL" id="KAH7358728.1"/>
    </source>
</evidence>
<organism evidence="3 4">
    <name type="scientific">Plectosphaerella cucumerina</name>
    <dbReference type="NCBI Taxonomy" id="40658"/>
    <lineage>
        <taxon>Eukaryota</taxon>
        <taxon>Fungi</taxon>
        <taxon>Dikarya</taxon>
        <taxon>Ascomycota</taxon>
        <taxon>Pezizomycotina</taxon>
        <taxon>Sordariomycetes</taxon>
        <taxon>Hypocreomycetidae</taxon>
        <taxon>Glomerellales</taxon>
        <taxon>Plectosphaerellaceae</taxon>
        <taxon>Plectosphaerella</taxon>
    </lineage>
</organism>
<proteinExistence type="predicted"/>
<keyword evidence="4" id="KW-1185">Reference proteome</keyword>
<name>A0A8K0X1H9_9PEZI</name>
<evidence type="ECO:0000256" key="1">
    <source>
        <dbReference type="SAM" id="MobiDB-lite"/>
    </source>
</evidence>
<dbReference type="OrthoDB" id="3542181at2759"/>
<feature type="signal peptide" evidence="2">
    <location>
        <begin position="1"/>
        <end position="22"/>
    </location>
</feature>
<keyword evidence="2" id="KW-0732">Signal</keyword>
<sequence>MLSLIRKMLSLFIILLAATATALPATSPAPLSPASRPPAQTPAPEEASPPSWTVMMAAQAPAPTQNEFRPTDGPPDYDVLIPADPDAAPRPTADLAEYGLTQITYYSCATIAAATQCGWHRPLVPVSAAPPARGVGLGAVIALACGTAAFLLL</sequence>
<comment type="caution">
    <text evidence="3">The sequence shown here is derived from an EMBL/GenBank/DDBJ whole genome shotgun (WGS) entry which is preliminary data.</text>
</comment>
<reference evidence="3" key="1">
    <citation type="journal article" date="2021" name="Nat. Commun.">
        <title>Genetic determinants of endophytism in the Arabidopsis root mycobiome.</title>
        <authorList>
            <person name="Mesny F."/>
            <person name="Miyauchi S."/>
            <person name="Thiergart T."/>
            <person name="Pickel B."/>
            <person name="Atanasova L."/>
            <person name="Karlsson M."/>
            <person name="Huettel B."/>
            <person name="Barry K.W."/>
            <person name="Haridas S."/>
            <person name="Chen C."/>
            <person name="Bauer D."/>
            <person name="Andreopoulos W."/>
            <person name="Pangilinan J."/>
            <person name="LaButti K."/>
            <person name="Riley R."/>
            <person name="Lipzen A."/>
            <person name="Clum A."/>
            <person name="Drula E."/>
            <person name="Henrissat B."/>
            <person name="Kohler A."/>
            <person name="Grigoriev I.V."/>
            <person name="Martin F.M."/>
            <person name="Hacquard S."/>
        </authorList>
    </citation>
    <scope>NUCLEOTIDE SEQUENCE</scope>
    <source>
        <strain evidence="3">MPI-CAGE-AT-0016</strain>
    </source>
</reference>
<dbReference type="AlphaFoldDB" id="A0A8K0X1H9"/>
<dbReference type="EMBL" id="JAGPXD010000004">
    <property type="protein sequence ID" value="KAH7358728.1"/>
    <property type="molecule type" value="Genomic_DNA"/>
</dbReference>
<feature type="chain" id="PRO_5035461427" evidence="2">
    <location>
        <begin position="23"/>
        <end position="153"/>
    </location>
</feature>
<evidence type="ECO:0000256" key="2">
    <source>
        <dbReference type="SAM" id="SignalP"/>
    </source>
</evidence>
<dbReference type="Proteomes" id="UP000813385">
    <property type="component" value="Unassembled WGS sequence"/>
</dbReference>
<gene>
    <name evidence="3" type="ORF">B0T11DRAFT_107428</name>
</gene>
<feature type="region of interest" description="Disordered" evidence="1">
    <location>
        <begin position="27"/>
        <end position="81"/>
    </location>
</feature>
<protein>
    <submittedName>
        <fullName evidence="3">Uncharacterized protein</fullName>
    </submittedName>
</protein>
<accession>A0A8K0X1H9</accession>
<evidence type="ECO:0000313" key="4">
    <source>
        <dbReference type="Proteomes" id="UP000813385"/>
    </source>
</evidence>